<dbReference type="SMART" id="SM00744">
    <property type="entry name" value="RINGv"/>
    <property type="match status" value="1"/>
</dbReference>
<gene>
    <name evidence="8" type="primary">SGR9_2</name>
    <name evidence="8" type="ORF">A4A49_53760</name>
</gene>
<proteinExistence type="predicted"/>
<evidence type="ECO:0000259" key="7">
    <source>
        <dbReference type="PROSITE" id="PS50089"/>
    </source>
</evidence>
<reference evidence="8" key="1">
    <citation type="submission" date="2016-11" db="EMBL/GenBank/DDBJ databases">
        <title>The genome of Nicotiana attenuata.</title>
        <authorList>
            <person name="Xu S."/>
            <person name="Brockmoeller T."/>
            <person name="Gaquerel E."/>
            <person name="Navarro A."/>
            <person name="Kuhl H."/>
            <person name="Gase K."/>
            <person name="Ling Z."/>
            <person name="Zhou W."/>
            <person name="Kreitzer C."/>
            <person name="Stanke M."/>
            <person name="Tang H."/>
            <person name="Lyons E."/>
            <person name="Pandey P."/>
            <person name="Pandey S.P."/>
            <person name="Timmermann B."/>
            <person name="Baldwin I.T."/>
        </authorList>
    </citation>
    <scope>NUCLEOTIDE SEQUENCE [LARGE SCALE GENOMIC DNA]</scope>
    <source>
        <strain evidence="8">UT</strain>
    </source>
</reference>
<comment type="caution">
    <text evidence="8">The sequence shown here is derived from an EMBL/GenBank/DDBJ whole genome shotgun (WGS) entry which is preliminary data.</text>
</comment>
<dbReference type="GO" id="GO:0016567">
    <property type="term" value="P:protein ubiquitination"/>
    <property type="evidence" value="ECO:0007669"/>
    <property type="project" value="TreeGrafter"/>
</dbReference>
<accession>A0A314L3M2</accession>
<dbReference type="Proteomes" id="UP000187609">
    <property type="component" value="Unassembled WGS sequence"/>
</dbReference>
<keyword evidence="3" id="KW-0479">Metal-binding</keyword>
<dbReference type="Pfam" id="PF13639">
    <property type="entry name" value="zf-RING_2"/>
    <property type="match status" value="1"/>
</dbReference>
<dbReference type="SUPFAM" id="SSF57850">
    <property type="entry name" value="RING/U-box"/>
    <property type="match status" value="1"/>
</dbReference>
<keyword evidence="4 6" id="KW-0863">Zinc-finger</keyword>
<dbReference type="EMBL" id="MJEQ01000458">
    <property type="protein sequence ID" value="OIT36210.1"/>
    <property type="molecule type" value="Genomic_DNA"/>
</dbReference>
<dbReference type="GO" id="GO:0008270">
    <property type="term" value="F:zinc ion binding"/>
    <property type="evidence" value="ECO:0007669"/>
    <property type="project" value="UniProtKB-KW"/>
</dbReference>
<protein>
    <recommendedName>
        <fullName evidence="2">RING-type E3 ubiquitin transferase</fullName>
        <ecNumber evidence="2">2.3.2.27</ecNumber>
    </recommendedName>
</protein>
<comment type="catalytic activity">
    <reaction evidence="1">
        <text>S-ubiquitinyl-[E2 ubiquitin-conjugating enzyme]-L-cysteine + [acceptor protein]-L-lysine = [E2 ubiquitin-conjugating enzyme]-L-cysteine + N(6)-ubiquitinyl-[acceptor protein]-L-lysine.</text>
        <dbReference type="EC" id="2.3.2.27"/>
    </reaction>
</comment>
<dbReference type="KEGG" id="nau:109242327"/>
<evidence type="ECO:0000313" key="8">
    <source>
        <dbReference type="EMBL" id="OIT36210.1"/>
    </source>
</evidence>
<dbReference type="EC" id="2.3.2.27" evidence="2"/>
<evidence type="ECO:0000256" key="4">
    <source>
        <dbReference type="ARBA" id="ARBA00022771"/>
    </source>
</evidence>
<sequence length="235" mass="27359">MASLFRYRHHSSVASVIIRQLERSRNNISLCCLPPLLSLQFNLLTKDQYWYRPPHERAQFQYGQIHVKSLLLKLDPSVYMSYDNFYSVMQENLENWGEEFENNYRHNIIHDMIGKVSKIVDNESNKRRFVVKVIVGVALAIDHYRDTEIFSEELSSFNAMVPASTSSMLHLLKRIGIDVGDNIPNDDCVICFEKLRQGRELLCMPCSHMFHPDCITTWLKSGHSCPICRYDLLAN</sequence>
<name>A0A314L3M2_NICAT</name>
<keyword evidence="9" id="KW-1185">Reference proteome</keyword>
<dbReference type="InterPro" id="IPR001841">
    <property type="entry name" value="Znf_RING"/>
</dbReference>
<dbReference type="InterPro" id="IPR013083">
    <property type="entry name" value="Znf_RING/FYVE/PHD"/>
</dbReference>
<evidence type="ECO:0000313" key="9">
    <source>
        <dbReference type="Proteomes" id="UP000187609"/>
    </source>
</evidence>
<feature type="domain" description="RING-type" evidence="7">
    <location>
        <begin position="188"/>
        <end position="229"/>
    </location>
</feature>
<dbReference type="OrthoDB" id="4348522at2759"/>
<dbReference type="PANTHER" id="PTHR15710">
    <property type="entry name" value="E3 UBIQUITIN-PROTEIN LIGASE PRAJA"/>
    <property type="match status" value="1"/>
</dbReference>
<evidence type="ECO:0000256" key="3">
    <source>
        <dbReference type="ARBA" id="ARBA00022723"/>
    </source>
</evidence>
<dbReference type="InterPro" id="IPR011016">
    <property type="entry name" value="Znf_RING-CH"/>
</dbReference>
<keyword evidence="5" id="KW-0862">Zinc</keyword>
<dbReference type="PANTHER" id="PTHR15710:SF141">
    <property type="entry name" value="RING-H2 FINGER PROTEIN ATL36"/>
    <property type="match status" value="1"/>
</dbReference>
<dbReference type="SMART" id="SM00184">
    <property type="entry name" value="RING"/>
    <property type="match status" value="1"/>
</dbReference>
<dbReference type="GO" id="GO:0005737">
    <property type="term" value="C:cytoplasm"/>
    <property type="evidence" value="ECO:0007669"/>
    <property type="project" value="TreeGrafter"/>
</dbReference>
<dbReference type="Gene3D" id="3.30.40.10">
    <property type="entry name" value="Zinc/RING finger domain, C3HC4 (zinc finger)"/>
    <property type="match status" value="1"/>
</dbReference>
<evidence type="ECO:0000256" key="2">
    <source>
        <dbReference type="ARBA" id="ARBA00012483"/>
    </source>
</evidence>
<dbReference type="PROSITE" id="PS50089">
    <property type="entry name" value="ZF_RING_2"/>
    <property type="match status" value="1"/>
</dbReference>
<dbReference type="GeneID" id="109242327"/>
<dbReference type="AlphaFoldDB" id="A0A314L3M2"/>
<organism evidence="8 9">
    <name type="scientific">Nicotiana attenuata</name>
    <name type="common">Coyote tobacco</name>
    <dbReference type="NCBI Taxonomy" id="49451"/>
    <lineage>
        <taxon>Eukaryota</taxon>
        <taxon>Viridiplantae</taxon>
        <taxon>Streptophyta</taxon>
        <taxon>Embryophyta</taxon>
        <taxon>Tracheophyta</taxon>
        <taxon>Spermatophyta</taxon>
        <taxon>Magnoliopsida</taxon>
        <taxon>eudicotyledons</taxon>
        <taxon>Gunneridae</taxon>
        <taxon>Pentapetalae</taxon>
        <taxon>asterids</taxon>
        <taxon>lamiids</taxon>
        <taxon>Solanales</taxon>
        <taxon>Solanaceae</taxon>
        <taxon>Nicotianoideae</taxon>
        <taxon>Nicotianeae</taxon>
        <taxon>Nicotiana</taxon>
    </lineage>
</organism>
<dbReference type="Gramene" id="OIT36210">
    <property type="protein sequence ID" value="OIT36210"/>
    <property type="gene ID" value="A4A49_53760"/>
</dbReference>
<evidence type="ECO:0000256" key="5">
    <source>
        <dbReference type="ARBA" id="ARBA00022833"/>
    </source>
</evidence>
<evidence type="ECO:0000256" key="1">
    <source>
        <dbReference type="ARBA" id="ARBA00000900"/>
    </source>
</evidence>
<dbReference type="GO" id="GO:0061630">
    <property type="term" value="F:ubiquitin protein ligase activity"/>
    <property type="evidence" value="ECO:0007669"/>
    <property type="project" value="UniProtKB-EC"/>
</dbReference>
<evidence type="ECO:0000256" key="6">
    <source>
        <dbReference type="PROSITE-ProRule" id="PRU00175"/>
    </source>
</evidence>